<evidence type="ECO:0000313" key="3">
    <source>
        <dbReference type="Proteomes" id="UP000078555"/>
    </source>
</evidence>
<evidence type="ECO:0000256" key="1">
    <source>
        <dbReference type="SAM" id="MobiDB-lite"/>
    </source>
</evidence>
<accession>A0A1A8YMQ3</accession>
<reference evidence="3" key="1">
    <citation type="submission" date="2016-05" db="EMBL/GenBank/DDBJ databases">
        <authorList>
            <person name="Naeem Raeece"/>
        </authorList>
    </citation>
    <scope>NUCLEOTIDE SEQUENCE [LARGE SCALE GENOMIC DNA]</scope>
</reference>
<protein>
    <submittedName>
        <fullName evidence="2">Uncharacterized protein</fullName>
    </submittedName>
</protein>
<dbReference type="AlphaFoldDB" id="A0A1A8YMQ3"/>
<name>A0A1A8YMQ3_PLAOA</name>
<dbReference type="EMBL" id="FLRD01000045">
    <property type="protein sequence ID" value="SBT32850.1"/>
    <property type="molecule type" value="Genomic_DNA"/>
</dbReference>
<feature type="region of interest" description="Disordered" evidence="1">
    <location>
        <begin position="16"/>
        <end position="53"/>
    </location>
</feature>
<evidence type="ECO:0000313" key="2">
    <source>
        <dbReference type="EMBL" id="SBT32850.1"/>
    </source>
</evidence>
<feature type="compositionally biased region" description="Basic and acidic residues" evidence="1">
    <location>
        <begin position="28"/>
        <end position="46"/>
    </location>
</feature>
<organism evidence="2 3">
    <name type="scientific">Plasmodium ovale wallikeri</name>
    <dbReference type="NCBI Taxonomy" id="864142"/>
    <lineage>
        <taxon>Eukaryota</taxon>
        <taxon>Sar</taxon>
        <taxon>Alveolata</taxon>
        <taxon>Apicomplexa</taxon>
        <taxon>Aconoidasida</taxon>
        <taxon>Haemosporida</taxon>
        <taxon>Plasmodiidae</taxon>
        <taxon>Plasmodium</taxon>
        <taxon>Plasmodium (Plasmodium)</taxon>
    </lineage>
</organism>
<dbReference type="Proteomes" id="UP000078555">
    <property type="component" value="Unassembled WGS sequence"/>
</dbReference>
<sequence>MRRWWKLSQDPFLQRKFPSFKKKNNKRLNKDSTETRRDETRREEKRKTRARKNTETVKFVNGDLGEYSIDPV</sequence>
<feature type="compositionally biased region" description="Basic residues" evidence="1">
    <location>
        <begin position="18"/>
        <end position="27"/>
    </location>
</feature>
<keyword evidence="3" id="KW-1185">Reference proteome</keyword>
<gene>
    <name evidence="2" type="ORF">POVWA1_014130</name>
</gene>
<proteinExistence type="predicted"/>